<dbReference type="EMBL" id="KZ992729">
    <property type="protein sequence ID" value="RKP07372.1"/>
    <property type="molecule type" value="Genomic_DNA"/>
</dbReference>
<evidence type="ECO:0000256" key="1">
    <source>
        <dbReference type="SAM" id="MobiDB-lite"/>
    </source>
</evidence>
<keyword evidence="2" id="KW-1133">Transmembrane helix</keyword>
<evidence type="ECO:0000256" key="2">
    <source>
        <dbReference type="SAM" id="Phobius"/>
    </source>
</evidence>
<gene>
    <name evidence="3" type="ORF">THASP1DRAFT_30813</name>
</gene>
<evidence type="ECO:0000313" key="3">
    <source>
        <dbReference type="EMBL" id="RKP07372.1"/>
    </source>
</evidence>
<feature type="compositionally biased region" description="Polar residues" evidence="1">
    <location>
        <begin position="854"/>
        <end position="863"/>
    </location>
</feature>
<feature type="transmembrane region" description="Helical" evidence="2">
    <location>
        <begin position="367"/>
        <end position="387"/>
    </location>
</feature>
<feature type="transmembrane region" description="Helical" evidence="2">
    <location>
        <begin position="22"/>
        <end position="41"/>
    </location>
</feature>
<feature type="transmembrane region" description="Helical" evidence="2">
    <location>
        <begin position="407"/>
        <end position="427"/>
    </location>
</feature>
<feature type="transmembrane region" description="Helical" evidence="2">
    <location>
        <begin position="162"/>
        <end position="184"/>
    </location>
</feature>
<feature type="compositionally biased region" description="Polar residues" evidence="1">
    <location>
        <begin position="634"/>
        <end position="647"/>
    </location>
</feature>
<feature type="transmembrane region" description="Helical" evidence="2">
    <location>
        <begin position="310"/>
        <end position="335"/>
    </location>
</feature>
<feature type="region of interest" description="Disordered" evidence="1">
    <location>
        <begin position="703"/>
        <end position="783"/>
    </location>
</feature>
<feature type="compositionally biased region" description="Polar residues" evidence="1">
    <location>
        <begin position="903"/>
        <end position="923"/>
    </location>
</feature>
<feature type="region of interest" description="Disordered" evidence="1">
    <location>
        <begin position="549"/>
        <end position="574"/>
    </location>
</feature>
<feature type="transmembrane region" description="Helical" evidence="2">
    <location>
        <begin position="214"/>
        <end position="238"/>
    </location>
</feature>
<organism evidence="3 4">
    <name type="scientific">Thamnocephalis sphaerospora</name>
    <dbReference type="NCBI Taxonomy" id="78915"/>
    <lineage>
        <taxon>Eukaryota</taxon>
        <taxon>Fungi</taxon>
        <taxon>Fungi incertae sedis</taxon>
        <taxon>Zoopagomycota</taxon>
        <taxon>Zoopagomycotina</taxon>
        <taxon>Zoopagomycetes</taxon>
        <taxon>Zoopagales</taxon>
        <taxon>Sigmoideomycetaceae</taxon>
        <taxon>Thamnocephalis</taxon>
    </lineage>
</organism>
<keyword evidence="2" id="KW-0812">Transmembrane</keyword>
<feature type="compositionally biased region" description="Basic and acidic residues" evidence="1">
    <location>
        <begin position="1164"/>
        <end position="1179"/>
    </location>
</feature>
<feature type="region of interest" description="Disordered" evidence="1">
    <location>
        <begin position="957"/>
        <end position="984"/>
    </location>
</feature>
<keyword evidence="2" id="KW-0472">Membrane</keyword>
<feature type="region of interest" description="Disordered" evidence="1">
    <location>
        <begin position="615"/>
        <end position="681"/>
    </location>
</feature>
<feature type="compositionally biased region" description="Acidic residues" evidence="1">
    <location>
        <begin position="1137"/>
        <end position="1147"/>
    </location>
</feature>
<dbReference type="Proteomes" id="UP000271241">
    <property type="component" value="Unassembled WGS sequence"/>
</dbReference>
<feature type="compositionally biased region" description="Polar residues" evidence="1">
    <location>
        <begin position="671"/>
        <end position="681"/>
    </location>
</feature>
<keyword evidence="4" id="KW-1185">Reference proteome</keyword>
<sequence length="1179" mass="124425">MSTPIATTSDGLWTALALERGVQSLCLLVFLVYALAFTRYFRSHSHRSVTSTDAAAAVGFMAAMPMGQHRPAAIHPKLAAVHISANMAMIACALSLLLRISLVIAVDADVSYIPRQHVLGHVDSVGDSVSANFTRPSETLVFAGTHEGNSEQNVANKLDLNVHIALLLAVLADTLLLMALWLALAERAFALCVSVRDGGHSRALTGFWLTQQPILGWTCVVVAMFAIPLTELMAFFVFGEQLAMARNGTGANAVPWALADPSANVPAADATLQRWNATKIDAISAPLQKLDQKSDTSAAALLDAGQSGWALAHLITGCWFAAYAIAAGPVALAIGRRRAEIDERRHRATGTSVALPSRASKIFSRTLNLVALPSCACLLTMLASTQACFVFRSTSSDTNIQTALAGVWHALMPVLHLLLIVSLSAVFRIIHAPSSRTIAASSVGVAGDGVSNARSDASIYDAFSTGHIQLRDLHSYTHEEAGGSAADLTHDAITQRRQQHLSQNAAEISSAARLSMAEAMANDAISAMAGVVPNVPRILRSVASGHQRLHSMDATVESPPAATAKSSSVGGEPVSSPLIATASIRQHASTNAYPLLRRNSSIAWSLRRLRSSITRKQPRLAERSGASPADALNSAESKASSDGSAANTDADDAPQWPEPLGNGRSRAGTVPTCTTTWSQTPLSTAGIRRSSSFAACASYNAAAPASLHTDSHDRSSSVVELRGPDKANAAGSNSVAPHATPAPLVLGSSPAVPAEEHTAQGSDSPMRPSISTEDTLVSADERPSHFRWPSISSVVYQHRYSTDQPSPTANPPSMAGSIRLNRLVAADVQDARASRSSSIESGRNHHQANGVADNGQQRTSLEASQAIGKARPSGSLVTAMFGRIWNTSSSSATELSSLDGTLPLNQQHQTNGYDSMAPQQTQYVPPGSSEEYSGQADAEHFSGHQYGFQAPSQLQSLSTSCSAHPDATDKKSTHDNGITPLQPFSFVVPPPKHFNRRQSGTLAYRRAAPACELSIDITQYAQTGCLYDRELPPGSLSHMPTASLLSHASNASYTEGTTFTPLRLRSMSVGSPQFMRSPITPARPSLSNSEIHLREGLADHTLGGTALPSSPPRIRINLGSLGGLDLGPFGSGGVAECSEEDEEEEGEQVQPVDNTSTLPAPADCQHDNEKSDENHNASA</sequence>
<feature type="region of interest" description="Disordered" evidence="1">
    <location>
        <begin position="893"/>
        <end position="935"/>
    </location>
</feature>
<evidence type="ECO:0000313" key="4">
    <source>
        <dbReference type="Proteomes" id="UP000271241"/>
    </source>
</evidence>
<proteinExistence type="predicted"/>
<accession>A0A4P9XNH5</accession>
<name>A0A4P9XNH5_9FUNG</name>
<feature type="compositionally biased region" description="Polar residues" evidence="1">
    <location>
        <begin position="759"/>
        <end position="775"/>
    </location>
</feature>
<protein>
    <submittedName>
        <fullName evidence="3">Uncharacterized protein</fullName>
    </submittedName>
</protein>
<dbReference type="AlphaFoldDB" id="A0A4P9XNH5"/>
<feature type="region of interest" description="Disordered" evidence="1">
    <location>
        <begin position="1129"/>
        <end position="1179"/>
    </location>
</feature>
<feature type="region of interest" description="Disordered" evidence="1">
    <location>
        <begin position="831"/>
        <end position="872"/>
    </location>
</feature>
<reference evidence="4" key="1">
    <citation type="journal article" date="2018" name="Nat. Microbiol.">
        <title>Leveraging single-cell genomics to expand the fungal tree of life.</title>
        <authorList>
            <person name="Ahrendt S.R."/>
            <person name="Quandt C.A."/>
            <person name="Ciobanu D."/>
            <person name="Clum A."/>
            <person name="Salamov A."/>
            <person name="Andreopoulos B."/>
            <person name="Cheng J.F."/>
            <person name="Woyke T."/>
            <person name="Pelin A."/>
            <person name="Henrissat B."/>
            <person name="Reynolds N.K."/>
            <person name="Benny G.L."/>
            <person name="Smith M.E."/>
            <person name="James T.Y."/>
            <person name="Grigoriev I.V."/>
        </authorList>
    </citation>
    <scope>NUCLEOTIDE SEQUENCE [LARGE SCALE GENOMIC DNA]</scope>
    <source>
        <strain evidence="4">RSA 1356</strain>
    </source>
</reference>